<dbReference type="SUPFAM" id="SSF53901">
    <property type="entry name" value="Thiolase-like"/>
    <property type="match status" value="2"/>
</dbReference>
<dbReference type="CDD" id="cd00834">
    <property type="entry name" value="KAS_I_II"/>
    <property type="match status" value="1"/>
</dbReference>
<evidence type="ECO:0000256" key="5">
    <source>
        <dbReference type="ARBA" id="ARBA00022516"/>
    </source>
</evidence>
<keyword evidence="6 11" id="KW-0808">Transferase</keyword>
<evidence type="ECO:0000313" key="15">
    <source>
        <dbReference type="EMBL" id="MBO8472678.1"/>
    </source>
</evidence>
<comment type="function">
    <text evidence="11">Involved in the type II fatty acid elongation cycle. Catalyzes the elongation of a wide range of acyl-ACP by the addition of two carbons from malonyl-ACP to an acyl acceptor. Can efficiently catalyze the conversion of palmitoleoyl-ACP (cis-hexadec-9-enoyl-ACP) to cis-vaccenoyl-ACP (cis-octadec-11-enoyl-ACP), an essential step in the thermal regulation of fatty acid composition.</text>
</comment>
<dbReference type="Pfam" id="PF02801">
    <property type="entry name" value="Ketoacyl-synt_C"/>
    <property type="match status" value="1"/>
</dbReference>
<comment type="catalytic activity">
    <reaction evidence="11">
        <text>(9Z)-hexadecenoyl-[ACP] + malonyl-[ACP] + H(+) = 3-oxo-(11Z)-octadecenoyl-[ACP] + holo-[ACP] + CO2</text>
        <dbReference type="Rhea" id="RHEA:55040"/>
        <dbReference type="Rhea" id="RHEA-COMP:9623"/>
        <dbReference type="Rhea" id="RHEA-COMP:9685"/>
        <dbReference type="Rhea" id="RHEA-COMP:10800"/>
        <dbReference type="Rhea" id="RHEA-COMP:14074"/>
        <dbReference type="ChEBI" id="CHEBI:15378"/>
        <dbReference type="ChEBI" id="CHEBI:16526"/>
        <dbReference type="ChEBI" id="CHEBI:64479"/>
        <dbReference type="ChEBI" id="CHEBI:78449"/>
        <dbReference type="ChEBI" id="CHEBI:83989"/>
        <dbReference type="ChEBI" id="CHEBI:138538"/>
        <dbReference type="EC" id="2.3.1.179"/>
    </reaction>
</comment>
<evidence type="ECO:0000256" key="11">
    <source>
        <dbReference type="PIRNR" id="PIRNR000447"/>
    </source>
</evidence>
<evidence type="ECO:0000256" key="7">
    <source>
        <dbReference type="ARBA" id="ARBA00022832"/>
    </source>
</evidence>
<comment type="similarity">
    <text evidence="2 11 13">Belongs to the thiolase-like superfamily. Beta-ketoacyl-ACP synthases family.</text>
</comment>
<dbReference type="NCBIfam" id="NF005589">
    <property type="entry name" value="PRK07314.1"/>
    <property type="match status" value="1"/>
</dbReference>
<keyword evidence="5 11" id="KW-0444">Lipid biosynthesis</keyword>
<feature type="domain" description="Ketosynthase family 3 (KS3)" evidence="14">
    <location>
        <begin position="2"/>
        <end position="416"/>
    </location>
</feature>
<evidence type="ECO:0000256" key="8">
    <source>
        <dbReference type="ARBA" id="ARBA00023098"/>
    </source>
</evidence>
<dbReference type="PROSITE" id="PS52004">
    <property type="entry name" value="KS3_2"/>
    <property type="match status" value="1"/>
</dbReference>
<evidence type="ECO:0000256" key="13">
    <source>
        <dbReference type="RuleBase" id="RU003694"/>
    </source>
</evidence>
<dbReference type="Proteomes" id="UP000823604">
    <property type="component" value="Unassembled WGS sequence"/>
</dbReference>
<reference evidence="15" key="1">
    <citation type="submission" date="2020-10" db="EMBL/GenBank/DDBJ databases">
        <authorList>
            <person name="Gilroy R."/>
        </authorList>
    </citation>
    <scope>NUCLEOTIDE SEQUENCE</scope>
    <source>
        <strain evidence="15">B1-8020</strain>
    </source>
</reference>
<keyword evidence="8" id="KW-0443">Lipid metabolism</keyword>
<dbReference type="PROSITE" id="PS00606">
    <property type="entry name" value="KS3_1"/>
    <property type="match status" value="1"/>
</dbReference>
<keyword evidence="9 11" id="KW-0275">Fatty acid biosynthesis</keyword>
<dbReference type="InterPro" id="IPR018201">
    <property type="entry name" value="Ketoacyl_synth_AS"/>
</dbReference>
<dbReference type="NCBIfam" id="TIGR03150">
    <property type="entry name" value="fabF"/>
    <property type="match status" value="1"/>
</dbReference>
<evidence type="ECO:0000313" key="16">
    <source>
        <dbReference type="Proteomes" id="UP000823604"/>
    </source>
</evidence>
<dbReference type="GO" id="GO:0005829">
    <property type="term" value="C:cytosol"/>
    <property type="evidence" value="ECO:0007669"/>
    <property type="project" value="TreeGrafter"/>
</dbReference>
<dbReference type="InterPro" id="IPR020841">
    <property type="entry name" value="PKS_Beta-ketoAc_synthase_dom"/>
</dbReference>
<keyword evidence="7" id="KW-0276">Fatty acid metabolism</keyword>
<evidence type="ECO:0000256" key="2">
    <source>
        <dbReference type="ARBA" id="ARBA00008467"/>
    </source>
</evidence>
<dbReference type="GO" id="GO:0004315">
    <property type="term" value="F:3-oxoacyl-[acyl-carrier-protein] synthase activity"/>
    <property type="evidence" value="ECO:0007669"/>
    <property type="project" value="UniProtKB-UniRule"/>
</dbReference>
<dbReference type="GO" id="GO:0030497">
    <property type="term" value="P:fatty acid elongation"/>
    <property type="evidence" value="ECO:0007669"/>
    <property type="project" value="UniProtKB-ARBA"/>
</dbReference>
<comment type="caution">
    <text evidence="15">The sequence shown here is derived from an EMBL/GenBank/DDBJ whole genome shotgun (WGS) entry which is preliminary data.</text>
</comment>
<keyword evidence="10 11" id="KW-0012">Acyltransferase</keyword>
<dbReference type="EMBL" id="JADIMA010000034">
    <property type="protein sequence ID" value="MBO8472678.1"/>
    <property type="molecule type" value="Genomic_DNA"/>
</dbReference>
<evidence type="ECO:0000256" key="12">
    <source>
        <dbReference type="PIRSR" id="PIRSR000447-1"/>
    </source>
</evidence>
<dbReference type="InterPro" id="IPR016039">
    <property type="entry name" value="Thiolase-like"/>
</dbReference>
<dbReference type="FunFam" id="3.40.47.10:FF:000018">
    <property type="entry name" value="3-oxoacyl-[acyl-carrier-protein] synthase 2"/>
    <property type="match status" value="1"/>
</dbReference>
<evidence type="ECO:0000256" key="10">
    <source>
        <dbReference type="ARBA" id="ARBA00023315"/>
    </source>
</evidence>
<dbReference type="Pfam" id="PF00109">
    <property type="entry name" value="ketoacyl-synt"/>
    <property type="match status" value="1"/>
</dbReference>
<comment type="catalytic activity">
    <reaction evidence="11">
        <text>a fatty acyl-[ACP] + malonyl-[ACP] + H(+) = a 3-oxoacyl-[ACP] + holo-[ACP] + CO2</text>
        <dbReference type="Rhea" id="RHEA:22836"/>
        <dbReference type="Rhea" id="RHEA-COMP:9623"/>
        <dbReference type="Rhea" id="RHEA-COMP:9685"/>
        <dbReference type="Rhea" id="RHEA-COMP:9916"/>
        <dbReference type="Rhea" id="RHEA-COMP:14125"/>
        <dbReference type="ChEBI" id="CHEBI:15378"/>
        <dbReference type="ChEBI" id="CHEBI:16526"/>
        <dbReference type="ChEBI" id="CHEBI:64479"/>
        <dbReference type="ChEBI" id="CHEBI:78449"/>
        <dbReference type="ChEBI" id="CHEBI:78776"/>
        <dbReference type="ChEBI" id="CHEBI:138651"/>
    </reaction>
</comment>
<reference evidence="15" key="2">
    <citation type="journal article" date="2021" name="PeerJ">
        <title>Extensive microbial diversity within the chicken gut microbiome revealed by metagenomics and culture.</title>
        <authorList>
            <person name="Gilroy R."/>
            <person name="Ravi A."/>
            <person name="Getino M."/>
            <person name="Pursley I."/>
            <person name="Horton D.L."/>
            <person name="Alikhan N.F."/>
            <person name="Baker D."/>
            <person name="Gharbi K."/>
            <person name="Hall N."/>
            <person name="Watson M."/>
            <person name="Adriaenssens E.M."/>
            <person name="Foster-Nyarko E."/>
            <person name="Jarju S."/>
            <person name="Secka A."/>
            <person name="Antonio M."/>
            <person name="Oren A."/>
            <person name="Chaudhuri R.R."/>
            <person name="La Ragione R."/>
            <person name="Hildebrand F."/>
            <person name="Pallen M.J."/>
        </authorList>
    </citation>
    <scope>NUCLEOTIDE SEQUENCE</scope>
    <source>
        <strain evidence="15">B1-8020</strain>
    </source>
</reference>
<accession>A0A9D9IJ09</accession>
<dbReference type="AlphaFoldDB" id="A0A9D9IJ09"/>
<evidence type="ECO:0000259" key="14">
    <source>
        <dbReference type="PROSITE" id="PS52004"/>
    </source>
</evidence>
<proteinExistence type="inferred from homology"/>
<dbReference type="InterPro" id="IPR000794">
    <property type="entry name" value="Beta-ketoacyl_synthase"/>
</dbReference>
<protein>
    <recommendedName>
        <fullName evidence="4 11">3-oxoacyl-[acyl-carrier-protein] synthase 2</fullName>
        <ecNumber evidence="3 11">2.3.1.179</ecNumber>
    </recommendedName>
</protein>
<dbReference type="PANTHER" id="PTHR11712:SF336">
    <property type="entry name" value="3-OXOACYL-[ACYL-CARRIER-PROTEIN] SYNTHASE, MITOCHONDRIAL"/>
    <property type="match status" value="1"/>
</dbReference>
<name>A0A9D9IJ09_9BACT</name>
<sequence>MAKRVVITGMGVISPVGNDIPTMWDNIKNGHCGVNILTQLDSPYDVELSTLPIKVVAKVKDFDPARYGLSVATVRRSDKYTQYALAAAKQAMEDSGLEGKIEPARLGVYVGSGIGGIHTNMEQMHNLFFDGARRVSPLMVPMMISNMASGTIAIEFHAQGPCLPVVTACATGTHAVGEAYRAIKHGYADAIIAGGAEAPINSFAMAGFANSKALSKSEDPNAASLPFDKRRAGFVMGEGAGVLILEEYEHAVARGANIYAEVCGYGNTCDAHHITAPEPSGEVPATAMREALSEAGYDPEKDVLYINAHGTGTPLNDVSETNAIKKALGDTAYKAHISSTKSMTGHMLGAAGAVEIIISALSMKDSIIPPTANLECPDPECDLNYTPKVAEECAIDVAISNSLGFGGHNGTVALRKLSR</sequence>
<evidence type="ECO:0000256" key="6">
    <source>
        <dbReference type="ARBA" id="ARBA00022679"/>
    </source>
</evidence>
<dbReference type="FunFam" id="3.40.47.10:FF:000029">
    <property type="entry name" value="3-oxoacyl-[acyl-carrier-protein] synthase 1"/>
    <property type="match status" value="1"/>
</dbReference>
<comment type="pathway">
    <text evidence="1 11">Lipid metabolism; fatty acid biosynthesis.</text>
</comment>
<dbReference type="InterPro" id="IPR014031">
    <property type="entry name" value="Ketoacyl_synth_C"/>
</dbReference>
<evidence type="ECO:0000256" key="3">
    <source>
        <dbReference type="ARBA" id="ARBA00012356"/>
    </source>
</evidence>
<dbReference type="InterPro" id="IPR017568">
    <property type="entry name" value="3-oxoacyl-ACP_synth-2"/>
</dbReference>
<dbReference type="PIRSF" id="PIRSF000447">
    <property type="entry name" value="KAS_II"/>
    <property type="match status" value="1"/>
</dbReference>
<evidence type="ECO:0000256" key="4">
    <source>
        <dbReference type="ARBA" id="ARBA00014657"/>
    </source>
</evidence>
<feature type="active site" description="For beta-ketoacyl synthase activity" evidence="12">
    <location>
        <position position="169"/>
    </location>
</feature>
<organism evidence="15 16">
    <name type="scientific">Candidatus Merdivivens pullicola</name>
    <dbReference type="NCBI Taxonomy" id="2840872"/>
    <lineage>
        <taxon>Bacteria</taxon>
        <taxon>Pseudomonadati</taxon>
        <taxon>Bacteroidota</taxon>
        <taxon>Bacteroidia</taxon>
        <taxon>Bacteroidales</taxon>
        <taxon>Muribaculaceae</taxon>
        <taxon>Muribaculaceae incertae sedis</taxon>
        <taxon>Candidatus Merdivivens</taxon>
    </lineage>
</organism>
<dbReference type="PANTHER" id="PTHR11712">
    <property type="entry name" value="POLYKETIDE SYNTHASE-RELATED"/>
    <property type="match status" value="1"/>
</dbReference>
<dbReference type="EC" id="2.3.1.179" evidence="3 11"/>
<gene>
    <name evidence="15" type="primary">fabF</name>
    <name evidence="15" type="ORF">IAB81_03510</name>
</gene>
<dbReference type="Gene3D" id="3.40.47.10">
    <property type="match status" value="1"/>
</dbReference>
<dbReference type="SMART" id="SM00825">
    <property type="entry name" value="PKS_KS"/>
    <property type="match status" value="1"/>
</dbReference>
<evidence type="ECO:0000256" key="9">
    <source>
        <dbReference type="ARBA" id="ARBA00023160"/>
    </source>
</evidence>
<dbReference type="InterPro" id="IPR014030">
    <property type="entry name" value="Ketoacyl_synth_N"/>
</dbReference>
<evidence type="ECO:0000256" key="1">
    <source>
        <dbReference type="ARBA" id="ARBA00005194"/>
    </source>
</evidence>